<name>A0AAV7HAB8_DENCH</name>
<evidence type="ECO:0000256" key="4">
    <source>
        <dbReference type="ARBA" id="ARBA00023163"/>
    </source>
</evidence>
<evidence type="ECO:0000256" key="1">
    <source>
        <dbReference type="ARBA" id="ARBA00004123"/>
    </source>
</evidence>
<reference evidence="7 8" key="1">
    <citation type="journal article" date="2021" name="Hortic Res">
        <title>Chromosome-scale assembly of the Dendrobium chrysotoxum genome enhances the understanding of orchid evolution.</title>
        <authorList>
            <person name="Zhang Y."/>
            <person name="Zhang G.Q."/>
            <person name="Zhang D."/>
            <person name="Liu X.D."/>
            <person name="Xu X.Y."/>
            <person name="Sun W.H."/>
            <person name="Yu X."/>
            <person name="Zhu X."/>
            <person name="Wang Z.W."/>
            <person name="Zhao X."/>
            <person name="Zhong W.Y."/>
            <person name="Chen H."/>
            <person name="Yin W.L."/>
            <person name="Huang T."/>
            <person name="Niu S.C."/>
            <person name="Liu Z.J."/>
        </authorList>
    </citation>
    <scope>NUCLEOTIDE SEQUENCE [LARGE SCALE GENOMIC DNA]</scope>
    <source>
        <strain evidence="7">Lindl</strain>
    </source>
</reference>
<feature type="domain" description="MADS-box" evidence="6">
    <location>
        <begin position="4"/>
        <end position="58"/>
    </location>
</feature>
<dbReference type="GO" id="GO:0046983">
    <property type="term" value="F:protein dimerization activity"/>
    <property type="evidence" value="ECO:0007669"/>
    <property type="project" value="InterPro"/>
</dbReference>
<evidence type="ECO:0000256" key="3">
    <source>
        <dbReference type="ARBA" id="ARBA00023125"/>
    </source>
</evidence>
<dbReference type="PRINTS" id="PR00404">
    <property type="entry name" value="MADSDOMAIN"/>
</dbReference>
<evidence type="ECO:0000313" key="8">
    <source>
        <dbReference type="Proteomes" id="UP000775213"/>
    </source>
</evidence>
<comment type="subcellular location">
    <subcellularLocation>
        <location evidence="1">Nucleus</location>
    </subcellularLocation>
</comment>
<dbReference type="Gene3D" id="3.40.1810.10">
    <property type="entry name" value="Transcription factor, MADS-box"/>
    <property type="match status" value="2"/>
</dbReference>
<dbReference type="SMART" id="SM00432">
    <property type="entry name" value="MADS"/>
    <property type="match status" value="1"/>
</dbReference>
<evidence type="ECO:0000313" key="7">
    <source>
        <dbReference type="EMBL" id="KAH0464448.1"/>
    </source>
</evidence>
<dbReference type="PROSITE" id="PS50066">
    <property type="entry name" value="MADS_BOX_2"/>
    <property type="match status" value="2"/>
</dbReference>
<dbReference type="InterPro" id="IPR002100">
    <property type="entry name" value="TF_MADSbox"/>
</dbReference>
<proteinExistence type="predicted"/>
<keyword evidence="3" id="KW-0238">DNA-binding</keyword>
<dbReference type="InterPro" id="IPR050142">
    <property type="entry name" value="MADS-box/MEF2_TF"/>
</dbReference>
<evidence type="ECO:0000256" key="5">
    <source>
        <dbReference type="ARBA" id="ARBA00023242"/>
    </source>
</evidence>
<dbReference type="Proteomes" id="UP000775213">
    <property type="component" value="Unassembled WGS sequence"/>
</dbReference>
<sequence>MIGKGRKKVENKLIENSSSRMVCFSKRRKGLFKKAEELSVLSGARIGVLAFSQAGKMYCSDAQTLNSLLDPQFNISSEKEVENCWELDFLEAITGNDRAFWYNRPDVQKMDYEELQQFERAILEYEQMQLAKNYNNLLEYERMQPKHEWFAFQSAKKAEELSILSRAKIGILTFSQDAKLYCYDANILNSLLCSQVDIPQEKEIEVGWESTFTEDMAVNAHFCSQFDTYPKKEVEEDALNSDSVEAMVEDLYCSNTIADSLLRHEFEISSKKEAENRWEFDFVEAMAGKDLPFWFNRADKMGYDELQQLQRAILEYEQMQLAKNYYNFLEYEQMQLAKNCYNFLEYEQMQ</sequence>
<keyword evidence="2" id="KW-0805">Transcription regulation</keyword>
<comment type="caution">
    <text evidence="7">The sequence shown here is derived from an EMBL/GenBank/DDBJ whole genome shotgun (WGS) entry which is preliminary data.</text>
</comment>
<keyword evidence="4" id="KW-0804">Transcription</keyword>
<protein>
    <recommendedName>
        <fullName evidence="6">MADS-box domain-containing protein</fullName>
    </recommendedName>
</protein>
<gene>
    <name evidence="7" type="ORF">IEQ34_007234</name>
</gene>
<dbReference type="EMBL" id="JAGFBR010000007">
    <property type="protein sequence ID" value="KAH0464448.1"/>
    <property type="molecule type" value="Genomic_DNA"/>
</dbReference>
<dbReference type="GO" id="GO:0005634">
    <property type="term" value="C:nucleus"/>
    <property type="evidence" value="ECO:0007669"/>
    <property type="project" value="UniProtKB-SubCell"/>
</dbReference>
<dbReference type="InterPro" id="IPR036879">
    <property type="entry name" value="TF_MADSbox_sf"/>
</dbReference>
<feature type="domain" description="MADS-box" evidence="6">
    <location>
        <begin position="156"/>
        <end position="187"/>
    </location>
</feature>
<dbReference type="PANTHER" id="PTHR48019">
    <property type="entry name" value="SERUM RESPONSE FACTOR HOMOLOG"/>
    <property type="match status" value="1"/>
</dbReference>
<dbReference type="Pfam" id="PF00319">
    <property type="entry name" value="SRF-TF"/>
    <property type="match status" value="1"/>
</dbReference>
<organism evidence="7 8">
    <name type="scientific">Dendrobium chrysotoxum</name>
    <name type="common">Orchid</name>
    <dbReference type="NCBI Taxonomy" id="161865"/>
    <lineage>
        <taxon>Eukaryota</taxon>
        <taxon>Viridiplantae</taxon>
        <taxon>Streptophyta</taxon>
        <taxon>Embryophyta</taxon>
        <taxon>Tracheophyta</taxon>
        <taxon>Spermatophyta</taxon>
        <taxon>Magnoliopsida</taxon>
        <taxon>Liliopsida</taxon>
        <taxon>Asparagales</taxon>
        <taxon>Orchidaceae</taxon>
        <taxon>Epidendroideae</taxon>
        <taxon>Malaxideae</taxon>
        <taxon>Dendrobiinae</taxon>
        <taxon>Dendrobium</taxon>
    </lineage>
</organism>
<keyword evidence="5" id="KW-0539">Nucleus</keyword>
<dbReference type="CDD" id="cd00120">
    <property type="entry name" value="MADS"/>
    <property type="match status" value="1"/>
</dbReference>
<accession>A0AAV7HAB8</accession>
<keyword evidence="8" id="KW-1185">Reference proteome</keyword>
<dbReference type="AlphaFoldDB" id="A0AAV7HAB8"/>
<evidence type="ECO:0000259" key="6">
    <source>
        <dbReference type="PROSITE" id="PS50066"/>
    </source>
</evidence>
<evidence type="ECO:0000256" key="2">
    <source>
        <dbReference type="ARBA" id="ARBA00023015"/>
    </source>
</evidence>
<dbReference type="SUPFAM" id="SSF55455">
    <property type="entry name" value="SRF-like"/>
    <property type="match status" value="1"/>
</dbReference>
<dbReference type="GO" id="GO:0003677">
    <property type="term" value="F:DNA binding"/>
    <property type="evidence" value="ECO:0007669"/>
    <property type="project" value="UniProtKB-KW"/>
</dbReference>